<evidence type="ECO:0000256" key="13">
    <source>
        <dbReference type="SAM" id="MobiDB-lite"/>
    </source>
</evidence>
<evidence type="ECO:0000256" key="3">
    <source>
        <dbReference type="ARBA" id="ARBA00022692"/>
    </source>
</evidence>
<dbReference type="Pfam" id="PF01529">
    <property type="entry name" value="DHHC"/>
    <property type="match status" value="1"/>
</dbReference>
<keyword evidence="5 12" id="KW-1133">Transmembrane helix</keyword>
<evidence type="ECO:0000313" key="15">
    <source>
        <dbReference type="EMBL" id="KAJ1968777.1"/>
    </source>
</evidence>
<keyword evidence="9" id="KW-0449">Lipoprotein</keyword>
<evidence type="ECO:0000256" key="2">
    <source>
        <dbReference type="ARBA" id="ARBA00010104"/>
    </source>
</evidence>
<dbReference type="EMBL" id="JANBPY010000137">
    <property type="protein sequence ID" value="KAJ1968777.1"/>
    <property type="molecule type" value="Genomic_DNA"/>
</dbReference>
<keyword evidence="3 12" id="KW-0812">Transmembrane</keyword>
<dbReference type="OrthoDB" id="6781668at2759"/>
<evidence type="ECO:0000259" key="14">
    <source>
        <dbReference type="Pfam" id="PF01529"/>
    </source>
</evidence>
<feature type="transmembrane region" description="Helical" evidence="12">
    <location>
        <begin position="326"/>
        <end position="351"/>
    </location>
</feature>
<protein>
    <recommendedName>
        <fullName evidence="12">Palmitoyltransferase</fullName>
        <ecNumber evidence="12">2.3.1.225</ecNumber>
    </recommendedName>
</protein>
<keyword evidence="6 11" id="KW-0040">ANK repeat</keyword>
<feature type="region of interest" description="Disordered" evidence="13">
    <location>
        <begin position="636"/>
        <end position="657"/>
    </location>
</feature>
<comment type="domain">
    <text evidence="12">The DHHC domain is required for palmitoyltransferase activity.</text>
</comment>
<dbReference type="PRINTS" id="PR01415">
    <property type="entry name" value="ANKYRIN"/>
</dbReference>
<dbReference type="SMART" id="SM00248">
    <property type="entry name" value="ANK"/>
    <property type="match status" value="4"/>
</dbReference>
<evidence type="ECO:0000256" key="9">
    <source>
        <dbReference type="ARBA" id="ARBA00023288"/>
    </source>
</evidence>
<dbReference type="GO" id="GO:0016020">
    <property type="term" value="C:membrane"/>
    <property type="evidence" value="ECO:0007669"/>
    <property type="project" value="UniProtKB-SubCell"/>
</dbReference>
<dbReference type="AlphaFoldDB" id="A0A9W8E9I9"/>
<feature type="transmembrane region" description="Helical" evidence="12">
    <location>
        <begin position="391"/>
        <end position="410"/>
    </location>
</feature>
<evidence type="ECO:0000256" key="7">
    <source>
        <dbReference type="ARBA" id="ARBA00023136"/>
    </source>
</evidence>
<feature type="transmembrane region" description="Helical" evidence="12">
    <location>
        <begin position="491"/>
        <end position="513"/>
    </location>
</feature>
<dbReference type="EC" id="2.3.1.225" evidence="12"/>
<feature type="domain" description="Palmitoyltransferase DHHC" evidence="14">
    <location>
        <begin position="442"/>
        <end position="580"/>
    </location>
</feature>
<comment type="similarity">
    <text evidence="2">Belongs to the DHHC palmitoyltransferase family. AKR/ZDHHC17 subfamily.</text>
</comment>
<evidence type="ECO:0000256" key="8">
    <source>
        <dbReference type="ARBA" id="ARBA00023139"/>
    </source>
</evidence>
<keyword evidence="12 15" id="KW-0012">Acyltransferase</keyword>
<dbReference type="Gene3D" id="1.25.40.20">
    <property type="entry name" value="Ankyrin repeat-containing domain"/>
    <property type="match status" value="2"/>
</dbReference>
<comment type="catalytic activity">
    <reaction evidence="10 12">
        <text>L-cysteinyl-[protein] + hexadecanoyl-CoA = S-hexadecanoyl-L-cysteinyl-[protein] + CoA</text>
        <dbReference type="Rhea" id="RHEA:36683"/>
        <dbReference type="Rhea" id="RHEA-COMP:10131"/>
        <dbReference type="Rhea" id="RHEA-COMP:11032"/>
        <dbReference type="ChEBI" id="CHEBI:29950"/>
        <dbReference type="ChEBI" id="CHEBI:57287"/>
        <dbReference type="ChEBI" id="CHEBI:57379"/>
        <dbReference type="ChEBI" id="CHEBI:74151"/>
        <dbReference type="EC" id="2.3.1.225"/>
    </reaction>
</comment>
<feature type="repeat" description="ANK" evidence="11">
    <location>
        <begin position="130"/>
        <end position="162"/>
    </location>
</feature>
<dbReference type="InterPro" id="IPR036770">
    <property type="entry name" value="Ankyrin_rpt-contain_sf"/>
</dbReference>
<feature type="repeat" description="ANK" evidence="11">
    <location>
        <begin position="197"/>
        <end position="229"/>
    </location>
</feature>
<dbReference type="PROSITE" id="PS50216">
    <property type="entry name" value="DHHC"/>
    <property type="match status" value="1"/>
</dbReference>
<dbReference type="Pfam" id="PF00023">
    <property type="entry name" value="Ank"/>
    <property type="match status" value="1"/>
</dbReference>
<dbReference type="InterPro" id="IPR001594">
    <property type="entry name" value="Palmitoyltrfase_DHHC"/>
</dbReference>
<sequence>MAPPVPPPRVSQGPSVAEVIPVTVDSQGNQNIELRETQTLATAPSKPLDQTSPEVNSVAPFLAVPELHQLAQQGNATKVRELLENGQAEATTRDAQGVTALHWAAINNHVELAQCLLDHGADINAISDDLKATPLHWACRQNQMAMVVFLVDHGADTVAGDSAGYCPLHLAVHASSPMLVLYFAAVARVPLDQQDATGHTALMWAAFQGEGLIVRILLRLGAAVEGADQSGFSALHWAVARGFRDSVEALLRRGADPDAQDLKGKTPLDISREVGVVKMYDTVLQKVRKEDPQHQLRIAGHTLTDIMAYGIPYAMVYIFLKTLALFPWIVGLPLSLILLLLFHVGIVRYLLGAPSHSAIHKSPYFTAVFQATLVFTIITWVQVILPNTKDHPWLNSILFIFGISVMYTFYRSLFMDPGFIPLPESQEATARQIKHLISAGNFNTHHFCITCLAHRPVRSKHCRICDRCVGRFDHHCPWIYNCIGYRNHHLFILYVLTMIVGIVLFNVLVYQYFVTIDPPYEAIPGQPCYWGDAICGAFQYDGWTLCLGLWNLVHLSWASFLLITQLYQVAIAKTTNEGFNAHRYHYFYNKVQAIAAGGELPTPNRSPTEHTTASESGPSRLMQWLPFFPRQRRRGHPTSIADGVHSPSSPPTHHPSNFQNPFDYGVFSNCLSFWSNGQRGPLQDVNWAALDDVSVLPDKDMYKKTTRYTRVPSETNGPQYELV</sequence>
<dbReference type="PANTHER" id="PTHR24161">
    <property type="entry name" value="ANK_REP_REGION DOMAIN-CONTAINING PROTEIN-RELATED"/>
    <property type="match status" value="1"/>
</dbReference>
<name>A0A9W8E9I9_9FUNG</name>
<dbReference type="PROSITE" id="PS50297">
    <property type="entry name" value="ANK_REP_REGION"/>
    <property type="match status" value="4"/>
</dbReference>
<comment type="subcellular location">
    <subcellularLocation>
        <location evidence="1">Membrane</location>
        <topology evidence="1">Multi-pass membrane protein</topology>
    </subcellularLocation>
</comment>
<keyword evidence="12 15" id="KW-0808">Transferase</keyword>
<evidence type="ECO:0000256" key="10">
    <source>
        <dbReference type="ARBA" id="ARBA00048048"/>
    </source>
</evidence>
<feature type="repeat" description="ANK" evidence="11">
    <location>
        <begin position="230"/>
        <end position="262"/>
    </location>
</feature>
<evidence type="ECO:0000256" key="1">
    <source>
        <dbReference type="ARBA" id="ARBA00004141"/>
    </source>
</evidence>
<dbReference type="PANTHER" id="PTHR24161:SF85">
    <property type="entry name" value="PALMITOYLTRANSFERASE HIP14"/>
    <property type="match status" value="1"/>
</dbReference>
<evidence type="ECO:0000256" key="12">
    <source>
        <dbReference type="RuleBase" id="RU079119"/>
    </source>
</evidence>
<feature type="transmembrane region" description="Helical" evidence="12">
    <location>
        <begin position="363"/>
        <end position="385"/>
    </location>
</feature>
<keyword evidence="16" id="KW-1185">Reference proteome</keyword>
<evidence type="ECO:0000256" key="5">
    <source>
        <dbReference type="ARBA" id="ARBA00022989"/>
    </source>
</evidence>
<keyword evidence="4" id="KW-0677">Repeat</keyword>
<feature type="repeat" description="ANK" evidence="11">
    <location>
        <begin position="96"/>
        <end position="128"/>
    </location>
</feature>
<accession>A0A9W8E9I9</accession>
<evidence type="ECO:0000256" key="11">
    <source>
        <dbReference type="PROSITE-ProRule" id="PRU00023"/>
    </source>
</evidence>
<feature type="transmembrane region" description="Helical" evidence="12">
    <location>
        <begin position="298"/>
        <end position="320"/>
    </location>
</feature>
<evidence type="ECO:0000256" key="6">
    <source>
        <dbReference type="ARBA" id="ARBA00023043"/>
    </source>
</evidence>
<comment type="caution">
    <text evidence="15">The sequence shown here is derived from an EMBL/GenBank/DDBJ whole genome shotgun (WGS) entry which is preliminary data.</text>
</comment>
<proteinExistence type="inferred from homology"/>
<evidence type="ECO:0000256" key="4">
    <source>
        <dbReference type="ARBA" id="ARBA00022737"/>
    </source>
</evidence>
<keyword evidence="7 12" id="KW-0472">Membrane</keyword>
<gene>
    <name evidence="15" type="primary">AKR1</name>
    <name evidence="15" type="ORF">IWQ62_001034</name>
</gene>
<reference evidence="15" key="1">
    <citation type="submission" date="2022-07" db="EMBL/GenBank/DDBJ databases">
        <title>Phylogenomic reconstructions and comparative analyses of Kickxellomycotina fungi.</title>
        <authorList>
            <person name="Reynolds N.K."/>
            <person name="Stajich J.E."/>
            <person name="Barry K."/>
            <person name="Grigoriev I.V."/>
            <person name="Crous P."/>
            <person name="Smith M.E."/>
        </authorList>
    </citation>
    <scope>NUCLEOTIDE SEQUENCE</scope>
    <source>
        <strain evidence="15">RSA 1196</strain>
    </source>
</reference>
<organism evidence="15 16">
    <name type="scientific">Dispira parvispora</name>
    <dbReference type="NCBI Taxonomy" id="1520584"/>
    <lineage>
        <taxon>Eukaryota</taxon>
        <taxon>Fungi</taxon>
        <taxon>Fungi incertae sedis</taxon>
        <taxon>Zoopagomycota</taxon>
        <taxon>Kickxellomycotina</taxon>
        <taxon>Dimargaritomycetes</taxon>
        <taxon>Dimargaritales</taxon>
        <taxon>Dimargaritaceae</taxon>
        <taxon>Dispira</taxon>
    </lineage>
</organism>
<dbReference type="GO" id="GO:0019706">
    <property type="term" value="F:protein-cysteine S-palmitoyltransferase activity"/>
    <property type="evidence" value="ECO:0007669"/>
    <property type="project" value="UniProtKB-EC"/>
</dbReference>
<dbReference type="InterPro" id="IPR002110">
    <property type="entry name" value="Ankyrin_rpt"/>
</dbReference>
<evidence type="ECO:0000313" key="16">
    <source>
        <dbReference type="Proteomes" id="UP001150925"/>
    </source>
</evidence>
<keyword evidence="8" id="KW-0564">Palmitate</keyword>
<dbReference type="Proteomes" id="UP001150925">
    <property type="component" value="Unassembled WGS sequence"/>
</dbReference>
<dbReference type="SUPFAM" id="SSF48403">
    <property type="entry name" value="Ankyrin repeat"/>
    <property type="match status" value="1"/>
</dbReference>
<dbReference type="PROSITE" id="PS50088">
    <property type="entry name" value="ANK_REPEAT"/>
    <property type="match status" value="4"/>
</dbReference>
<dbReference type="Pfam" id="PF12796">
    <property type="entry name" value="Ank_2"/>
    <property type="match status" value="2"/>
</dbReference>